<organism evidence="2">
    <name type="scientific">Salinicola endophyticus</name>
    <dbReference type="NCBI Taxonomy" id="1949083"/>
    <lineage>
        <taxon>Bacteria</taxon>
        <taxon>Pseudomonadati</taxon>
        <taxon>Pseudomonadota</taxon>
        <taxon>Gammaproteobacteria</taxon>
        <taxon>Oceanospirillales</taxon>
        <taxon>Halomonadaceae</taxon>
        <taxon>Salinicola</taxon>
    </lineage>
</organism>
<keyword evidence="1" id="KW-0812">Transmembrane</keyword>
<sequence length="142" mass="15389">MPDQGSPDQAFYAKISSLIALCGGGGLLLASLVAISSSPVFPGAPILVACALIVAGLWFQFNPIVRLTDEHVSVKLAIIRPRTTLALDQLARVEATPRECVLYYRKDSSGEGKLKIPLKSLAREDRERCTLALRQRVRTEAA</sequence>
<dbReference type="AlphaFoldDB" id="A0AB74UDA6"/>
<name>A0AB74UDA6_9GAMM</name>
<feature type="transmembrane region" description="Helical" evidence="1">
    <location>
        <begin position="12"/>
        <end position="34"/>
    </location>
</feature>
<evidence type="ECO:0000313" key="2">
    <source>
        <dbReference type="EMBL" id="XCJ80982.1"/>
    </source>
</evidence>
<evidence type="ECO:0000256" key="1">
    <source>
        <dbReference type="SAM" id="Phobius"/>
    </source>
</evidence>
<dbReference type="EMBL" id="CP159578">
    <property type="protein sequence ID" value="XCJ80982.1"/>
    <property type="molecule type" value="Genomic_DNA"/>
</dbReference>
<reference evidence="2" key="1">
    <citation type="submission" date="2024-06" db="EMBL/GenBank/DDBJ databases">
        <title>Complete genome of Salinicola endophyticus HNIBRBA4755.</title>
        <authorList>
            <person name="Shin S.Y."/>
            <person name="Kang H."/>
            <person name="Song J."/>
        </authorList>
    </citation>
    <scope>NUCLEOTIDE SEQUENCE</scope>
    <source>
        <strain evidence="2">HNIBRBA4755</strain>
    </source>
</reference>
<feature type="transmembrane region" description="Helical" evidence="1">
    <location>
        <begin position="40"/>
        <end position="59"/>
    </location>
</feature>
<keyword evidence="1" id="KW-0472">Membrane</keyword>
<evidence type="ECO:0008006" key="3">
    <source>
        <dbReference type="Google" id="ProtNLM"/>
    </source>
</evidence>
<protein>
    <recommendedName>
        <fullName evidence="3">DUF2244 domain-containing protein</fullName>
    </recommendedName>
</protein>
<gene>
    <name evidence="2" type="ORF">ABV408_07305</name>
</gene>
<dbReference type="RefSeq" id="WP_353981784.1">
    <property type="nucleotide sequence ID" value="NZ_CP159578.1"/>
</dbReference>
<proteinExistence type="predicted"/>
<keyword evidence="1" id="KW-1133">Transmembrane helix</keyword>
<accession>A0AB74UDA6</accession>